<accession>A0A8S0X2J4</accession>
<organism evidence="1 2">
    <name type="scientific">Candidatus Methylobacter favarea</name>
    <dbReference type="NCBI Taxonomy" id="2707345"/>
    <lineage>
        <taxon>Bacteria</taxon>
        <taxon>Pseudomonadati</taxon>
        <taxon>Pseudomonadota</taxon>
        <taxon>Gammaproteobacteria</taxon>
        <taxon>Methylococcales</taxon>
        <taxon>Methylococcaceae</taxon>
        <taxon>Methylobacter</taxon>
    </lineage>
</organism>
<name>A0A8S0X2J4_9GAMM</name>
<evidence type="ECO:0000313" key="1">
    <source>
        <dbReference type="EMBL" id="CAA9891974.1"/>
    </source>
</evidence>
<dbReference type="EMBL" id="CADCXN010000085">
    <property type="protein sequence ID" value="CAA9891974.1"/>
    <property type="molecule type" value="Genomic_DNA"/>
</dbReference>
<dbReference type="RefSeq" id="WP_174626779.1">
    <property type="nucleotide sequence ID" value="NZ_CADCXN010000085.1"/>
</dbReference>
<proteinExistence type="predicted"/>
<comment type="caution">
    <text evidence="1">The sequence shown here is derived from an EMBL/GenBank/DDBJ whole genome shotgun (WGS) entry which is preliminary data.</text>
</comment>
<dbReference type="Proteomes" id="UP000494216">
    <property type="component" value="Unassembled WGS sequence"/>
</dbReference>
<reference evidence="1 2" key="1">
    <citation type="submission" date="2020-02" db="EMBL/GenBank/DDBJ databases">
        <authorList>
            <person name="Hogendoorn C."/>
        </authorList>
    </citation>
    <scope>NUCLEOTIDE SEQUENCE [LARGE SCALE GENOMIC DNA]</scope>
    <source>
        <strain evidence="1">METHB21</strain>
    </source>
</reference>
<gene>
    <name evidence="1" type="ORF">METHB2_540020</name>
</gene>
<protein>
    <recommendedName>
        <fullName evidence="3">DUF4258 domain-containing protein</fullName>
    </recommendedName>
</protein>
<sequence length="82" mass="10026">MKITQYFLYTRNRPDRSIIKLEWIESVIKNPCEIKKQADGRFKKWGFIQEEGRYLRVILLEDEETVHNAFFDRNFKEVVNED</sequence>
<evidence type="ECO:0000313" key="2">
    <source>
        <dbReference type="Proteomes" id="UP000494216"/>
    </source>
</evidence>
<dbReference type="AlphaFoldDB" id="A0A8S0X2J4"/>
<keyword evidence="2" id="KW-1185">Reference proteome</keyword>
<evidence type="ECO:0008006" key="3">
    <source>
        <dbReference type="Google" id="ProtNLM"/>
    </source>
</evidence>